<gene>
    <name evidence="2" type="ORF">PCC79_07405</name>
</gene>
<keyword evidence="1" id="KW-1133">Transmembrane helix</keyword>
<keyword evidence="1" id="KW-0472">Membrane</keyword>
<organism evidence="2 3">
    <name type="scientific">Propioniciclava soli</name>
    <dbReference type="NCBI Taxonomy" id="2775081"/>
    <lineage>
        <taxon>Bacteria</taxon>
        <taxon>Bacillati</taxon>
        <taxon>Actinomycetota</taxon>
        <taxon>Actinomycetes</taxon>
        <taxon>Propionibacteriales</taxon>
        <taxon>Propionibacteriaceae</taxon>
        <taxon>Propioniciclava</taxon>
    </lineage>
</organism>
<dbReference type="RefSeq" id="WP_232548077.1">
    <property type="nucleotide sequence ID" value="NZ_CP115965.1"/>
</dbReference>
<feature type="transmembrane region" description="Helical" evidence="1">
    <location>
        <begin position="24"/>
        <end position="49"/>
    </location>
</feature>
<proteinExistence type="predicted"/>
<evidence type="ECO:0000313" key="3">
    <source>
        <dbReference type="Proteomes" id="UP001434337"/>
    </source>
</evidence>
<name>A0ABZ3CD61_9ACTN</name>
<accession>A0ABZ3CD61</accession>
<sequence length="70" mass="7055">MTSVARPAAAPSASGRLYWTPRGVAVMVMLVAVVVGVMATTLVGAFLAVSNEPVAETALTAAFVAPQPGR</sequence>
<evidence type="ECO:0000313" key="2">
    <source>
        <dbReference type="EMBL" id="WZX00002.1"/>
    </source>
</evidence>
<protein>
    <submittedName>
        <fullName evidence="2">Uncharacterized protein</fullName>
    </submittedName>
</protein>
<keyword evidence="1" id="KW-0812">Transmembrane</keyword>
<dbReference type="Proteomes" id="UP001434337">
    <property type="component" value="Chromosome"/>
</dbReference>
<dbReference type="EMBL" id="CP115965">
    <property type="protein sequence ID" value="WZX00002.1"/>
    <property type="molecule type" value="Genomic_DNA"/>
</dbReference>
<keyword evidence="3" id="KW-1185">Reference proteome</keyword>
<reference evidence="2 3" key="1">
    <citation type="journal article" date="2023" name="Environ Microbiome">
        <title>A coral-associated actinobacterium mitigates coral bleaching under heat stress.</title>
        <authorList>
            <person name="Li J."/>
            <person name="Zou Y."/>
            <person name="Li Q."/>
            <person name="Zhang J."/>
            <person name="Bourne D.G."/>
            <person name="Lyu Y."/>
            <person name="Liu C."/>
            <person name="Zhang S."/>
        </authorList>
    </citation>
    <scope>NUCLEOTIDE SEQUENCE [LARGE SCALE GENOMIC DNA]</scope>
    <source>
        <strain evidence="2 3">SCSIO 13291</strain>
    </source>
</reference>
<evidence type="ECO:0000256" key="1">
    <source>
        <dbReference type="SAM" id="Phobius"/>
    </source>
</evidence>